<accession>A0A263CXK2</accession>
<keyword evidence="2" id="KW-1185">Reference proteome</keyword>
<sequence>MLVLVVVPVVMLVGIGRIRLVCWVVRLRRGRVWIRLVWVIRMLWILRLRRGRSGVLRWRGSSRRVVVFR</sequence>
<reference evidence="1 2" key="1">
    <citation type="submission" date="2017-07" db="EMBL/GenBank/DDBJ databases">
        <title>Amycolatopsis antarcticus sp. nov., isolated from the surface of an Antarcticus brown macroalga.</title>
        <authorList>
            <person name="Wang J."/>
            <person name="Leiva S."/>
            <person name="Huang J."/>
            <person name="Huang Y."/>
        </authorList>
    </citation>
    <scope>NUCLEOTIDE SEQUENCE [LARGE SCALE GENOMIC DNA]</scope>
    <source>
        <strain evidence="1 2">AU-G6</strain>
    </source>
</reference>
<gene>
    <name evidence="1" type="ORF">CFN78_23210</name>
</gene>
<dbReference type="Proteomes" id="UP000242444">
    <property type="component" value="Unassembled WGS sequence"/>
</dbReference>
<dbReference type="InParanoid" id="A0A263CXK2"/>
<comment type="caution">
    <text evidence="1">The sequence shown here is derived from an EMBL/GenBank/DDBJ whole genome shotgun (WGS) entry which is preliminary data.</text>
</comment>
<evidence type="ECO:0000313" key="1">
    <source>
        <dbReference type="EMBL" id="OZM70831.1"/>
    </source>
</evidence>
<dbReference type="AlphaFoldDB" id="A0A263CXK2"/>
<organism evidence="1 2">
    <name type="scientific">Amycolatopsis antarctica</name>
    <dbReference type="NCBI Taxonomy" id="1854586"/>
    <lineage>
        <taxon>Bacteria</taxon>
        <taxon>Bacillati</taxon>
        <taxon>Actinomycetota</taxon>
        <taxon>Actinomycetes</taxon>
        <taxon>Pseudonocardiales</taxon>
        <taxon>Pseudonocardiaceae</taxon>
        <taxon>Amycolatopsis</taxon>
    </lineage>
</organism>
<evidence type="ECO:0000313" key="2">
    <source>
        <dbReference type="Proteomes" id="UP000242444"/>
    </source>
</evidence>
<name>A0A263CXK2_9PSEU</name>
<dbReference type="EMBL" id="NKYE01000017">
    <property type="protein sequence ID" value="OZM70831.1"/>
    <property type="molecule type" value="Genomic_DNA"/>
</dbReference>
<protein>
    <submittedName>
        <fullName evidence="1">Uncharacterized protein</fullName>
    </submittedName>
</protein>
<proteinExistence type="predicted"/>